<dbReference type="STRING" id="1381081.BIY22_00260"/>
<feature type="signal peptide" evidence="6">
    <location>
        <begin position="1"/>
        <end position="23"/>
    </location>
</feature>
<comment type="subcellular location">
    <subcellularLocation>
        <location evidence="1">Cell outer membrane</location>
    </subcellularLocation>
</comment>
<dbReference type="AlphaFoldDB" id="A0A1Q9HQ39"/>
<keyword evidence="3 6" id="KW-0732">Signal</keyword>
<organism evidence="7 8">
    <name type="scientific">Vibrio panuliri</name>
    <dbReference type="NCBI Taxonomy" id="1381081"/>
    <lineage>
        <taxon>Bacteria</taxon>
        <taxon>Pseudomonadati</taxon>
        <taxon>Pseudomonadota</taxon>
        <taxon>Gammaproteobacteria</taxon>
        <taxon>Vibrionales</taxon>
        <taxon>Vibrionaceae</taxon>
        <taxon>Vibrio</taxon>
    </lineage>
</organism>
<dbReference type="EMBL" id="MJMJ01000001">
    <property type="protein sequence ID" value="OLQ92965.1"/>
    <property type="molecule type" value="Genomic_DNA"/>
</dbReference>
<evidence type="ECO:0000256" key="2">
    <source>
        <dbReference type="ARBA" id="ARBA00005722"/>
    </source>
</evidence>
<dbReference type="PANTHER" id="PTHR38776:SF1">
    <property type="entry name" value="MLTA-INTERACTING PROTEIN-RELATED"/>
    <property type="match status" value="1"/>
</dbReference>
<comment type="similarity">
    <text evidence="2">Belongs to the MipA/OmpV family.</text>
</comment>
<evidence type="ECO:0000256" key="6">
    <source>
        <dbReference type="SAM" id="SignalP"/>
    </source>
</evidence>
<dbReference type="OrthoDB" id="5295915at2"/>
<dbReference type="PANTHER" id="PTHR38776">
    <property type="entry name" value="MLTA-INTERACTING PROTEIN-RELATED"/>
    <property type="match status" value="1"/>
</dbReference>
<dbReference type="InterPro" id="IPR010583">
    <property type="entry name" value="MipA"/>
</dbReference>
<dbReference type="Pfam" id="PF06629">
    <property type="entry name" value="MipA"/>
    <property type="match status" value="1"/>
</dbReference>
<keyword evidence="5" id="KW-0998">Cell outer membrane</keyword>
<protein>
    <recommendedName>
        <fullName evidence="9">Structural protein MipA</fullName>
    </recommendedName>
</protein>
<accession>A0A1Q9HQ39</accession>
<comment type="caution">
    <text evidence="7">The sequence shown here is derived from an EMBL/GenBank/DDBJ whole genome shotgun (WGS) entry which is preliminary data.</text>
</comment>
<evidence type="ECO:0000313" key="7">
    <source>
        <dbReference type="EMBL" id="OLQ92965.1"/>
    </source>
</evidence>
<sequence length="242" mass="26647">MHNTPLLLLIGMGTLTLSGQAYSQDKFKDFTFIGGALTVGESVFSDKGTRVGAEPYLFHNSDYGFIDGSLANYSLLPWFGISGNLRLSEVSDDFGDIPDGIDNRDSSGELGVTFGTVGARLTYLHDITNKHDGYEIQLHLGRAFDTPISNLTLSPYVQVNYRDDKLSNHLYSISEAEATASRLASFDADDTWVYQGGIIALYDVSEHLLAISKFEIEHHDSNSPLIQNDLGWKFGLGVAYKF</sequence>
<keyword evidence="4" id="KW-0472">Membrane</keyword>
<evidence type="ECO:0000256" key="3">
    <source>
        <dbReference type="ARBA" id="ARBA00022729"/>
    </source>
</evidence>
<reference evidence="7 8" key="1">
    <citation type="submission" date="2016-09" db="EMBL/GenBank/DDBJ databases">
        <title>Genomic Taxonomy of the Vibrionaceae.</title>
        <authorList>
            <person name="Gonzalez-Castillo A."/>
            <person name="Gomez-Gil B."/>
            <person name="Enciso-Ibarra K."/>
        </authorList>
    </citation>
    <scope>NUCLEOTIDE SEQUENCE [LARGE SCALE GENOMIC DNA]</scope>
    <source>
        <strain evidence="7 8">CAIM 703</strain>
    </source>
</reference>
<proteinExistence type="inferred from homology"/>
<evidence type="ECO:0008006" key="9">
    <source>
        <dbReference type="Google" id="ProtNLM"/>
    </source>
</evidence>
<evidence type="ECO:0000313" key="8">
    <source>
        <dbReference type="Proteomes" id="UP000186313"/>
    </source>
</evidence>
<evidence type="ECO:0000256" key="1">
    <source>
        <dbReference type="ARBA" id="ARBA00004442"/>
    </source>
</evidence>
<evidence type="ECO:0000256" key="4">
    <source>
        <dbReference type="ARBA" id="ARBA00023136"/>
    </source>
</evidence>
<evidence type="ECO:0000256" key="5">
    <source>
        <dbReference type="ARBA" id="ARBA00023237"/>
    </source>
</evidence>
<gene>
    <name evidence="7" type="ORF">BIY22_00260</name>
</gene>
<dbReference type="GO" id="GO:0009279">
    <property type="term" value="C:cell outer membrane"/>
    <property type="evidence" value="ECO:0007669"/>
    <property type="project" value="UniProtKB-SubCell"/>
</dbReference>
<dbReference type="RefSeq" id="WP_075705506.1">
    <property type="nucleotide sequence ID" value="NZ_MJMJ01000001.1"/>
</dbReference>
<dbReference type="Proteomes" id="UP000186313">
    <property type="component" value="Unassembled WGS sequence"/>
</dbReference>
<name>A0A1Q9HQ39_9VIBR</name>
<feature type="chain" id="PRO_5013317134" description="Structural protein MipA" evidence="6">
    <location>
        <begin position="24"/>
        <end position="242"/>
    </location>
</feature>